<dbReference type="GO" id="GO:0055078">
    <property type="term" value="P:sodium ion homeostasis"/>
    <property type="evidence" value="ECO:0007669"/>
    <property type="project" value="TreeGrafter"/>
</dbReference>
<evidence type="ECO:0000256" key="1">
    <source>
        <dbReference type="ARBA" id="ARBA00004141"/>
    </source>
</evidence>
<feature type="domain" description="SLC12A transporter C-terminal" evidence="7">
    <location>
        <begin position="803"/>
        <end position="993"/>
    </location>
</feature>
<accession>A0A811L3C2</accession>
<dbReference type="EMBL" id="CAJFDH010000004">
    <property type="protein sequence ID" value="CAD5221629.1"/>
    <property type="molecule type" value="Genomic_DNA"/>
</dbReference>
<dbReference type="GO" id="GO:0006884">
    <property type="term" value="P:cell volume homeostasis"/>
    <property type="evidence" value="ECO:0007669"/>
    <property type="project" value="TreeGrafter"/>
</dbReference>
<evidence type="ECO:0000256" key="2">
    <source>
        <dbReference type="ARBA" id="ARBA00022692"/>
    </source>
</evidence>
<feature type="transmembrane region" description="Helical" evidence="5">
    <location>
        <begin position="77"/>
        <end position="98"/>
    </location>
</feature>
<feature type="transmembrane region" description="Helical" evidence="5">
    <location>
        <begin position="450"/>
        <end position="472"/>
    </location>
</feature>
<gene>
    <name evidence="8" type="ORF">BOKJ2_LOCUS9540</name>
</gene>
<dbReference type="OrthoDB" id="2020542at2759"/>
<feature type="transmembrane region" description="Helical" evidence="5">
    <location>
        <begin position="110"/>
        <end position="135"/>
    </location>
</feature>
<evidence type="ECO:0000256" key="3">
    <source>
        <dbReference type="ARBA" id="ARBA00022989"/>
    </source>
</evidence>
<evidence type="ECO:0000259" key="7">
    <source>
        <dbReference type="Pfam" id="PF03522"/>
    </source>
</evidence>
<feature type="transmembrane region" description="Helical" evidence="5">
    <location>
        <begin position="281"/>
        <end position="299"/>
    </location>
</feature>
<reference evidence="8" key="1">
    <citation type="submission" date="2020-09" db="EMBL/GenBank/DDBJ databases">
        <authorList>
            <person name="Kikuchi T."/>
        </authorList>
    </citation>
    <scope>NUCLEOTIDE SEQUENCE</scope>
    <source>
        <strain evidence="8">SH1</strain>
    </source>
</reference>
<feature type="transmembrane region" description="Helical" evidence="5">
    <location>
        <begin position="508"/>
        <end position="530"/>
    </location>
</feature>
<dbReference type="Pfam" id="PF03522">
    <property type="entry name" value="SLC12"/>
    <property type="match status" value="2"/>
</dbReference>
<evidence type="ECO:0000256" key="4">
    <source>
        <dbReference type="ARBA" id="ARBA00023136"/>
    </source>
</evidence>
<dbReference type="GO" id="GO:0008511">
    <property type="term" value="F:sodium:potassium:chloride symporter activity"/>
    <property type="evidence" value="ECO:0007669"/>
    <property type="project" value="TreeGrafter"/>
</dbReference>
<keyword evidence="3 5" id="KW-1133">Transmembrane helix</keyword>
<name>A0A811L3C2_9BILA</name>
<organism evidence="8 9">
    <name type="scientific">Bursaphelenchus okinawaensis</name>
    <dbReference type="NCBI Taxonomy" id="465554"/>
    <lineage>
        <taxon>Eukaryota</taxon>
        <taxon>Metazoa</taxon>
        <taxon>Ecdysozoa</taxon>
        <taxon>Nematoda</taxon>
        <taxon>Chromadorea</taxon>
        <taxon>Rhabditida</taxon>
        <taxon>Tylenchina</taxon>
        <taxon>Tylenchomorpha</taxon>
        <taxon>Aphelenchoidea</taxon>
        <taxon>Aphelenchoididae</taxon>
        <taxon>Bursaphelenchus</taxon>
    </lineage>
</organism>
<dbReference type="GO" id="GO:1990573">
    <property type="term" value="P:potassium ion import across plasma membrane"/>
    <property type="evidence" value="ECO:0007669"/>
    <property type="project" value="TreeGrafter"/>
</dbReference>
<evidence type="ECO:0000313" key="8">
    <source>
        <dbReference type="EMBL" id="CAD5221629.1"/>
    </source>
</evidence>
<feature type="transmembrane region" description="Helical" evidence="5">
    <location>
        <begin position="230"/>
        <end position="248"/>
    </location>
</feature>
<dbReference type="Pfam" id="PF00324">
    <property type="entry name" value="AA_permease"/>
    <property type="match status" value="1"/>
</dbReference>
<dbReference type="InterPro" id="IPR004842">
    <property type="entry name" value="SLC12A_fam"/>
</dbReference>
<dbReference type="Proteomes" id="UP000614601">
    <property type="component" value="Unassembled WGS sequence"/>
</dbReference>
<evidence type="ECO:0000256" key="5">
    <source>
        <dbReference type="SAM" id="Phobius"/>
    </source>
</evidence>
<dbReference type="GO" id="GO:0055075">
    <property type="term" value="P:potassium ion homeostasis"/>
    <property type="evidence" value="ECO:0007669"/>
    <property type="project" value="TreeGrafter"/>
</dbReference>
<dbReference type="GO" id="GO:0016020">
    <property type="term" value="C:membrane"/>
    <property type="evidence" value="ECO:0007669"/>
    <property type="project" value="UniProtKB-SubCell"/>
</dbReference>
<keyword evidence="4 5" id="KW-0472">Membrane</keyword>
<dbReference type="GO" id="GO:0055064">
    <property type="term" value="P:chloride ion homeostasis"/>
    <property type="evidence" value="ECO:0007669"/>
    <property type="project" value="TreeGrafter"/>
</dbReference>
<dbReference type="InterPro" id="IPR004841">
    <property type="entry name" value="AA-permease/SLC12A_dom"/>
</dbReference>
<feature type="transmembrane region" description="Helical" evidence="5">
    <location>
        <begin position="311"/>
        <end position="334"/>
    </location>
</feature>
<evidence type="ECO:0000313" key="9">
    <source>
        <dbReference type="Proteomes" id="UP000614601"/>
    </source>
</evidence>
<dbReference type="EMBL" id="CAJFCW020000004">
    <property type="protein sequence ID" value="CAG9115260.1"/>
    <property type="molecule type" value="Genomic_DNA"/>
</dbReference>
<keyword evidence="2 5" id="KW-0812">Transmembrane</keyword>
<dbReference type="InterPro" id="IPR018491">
    <property type="entry name" value="SLC12_C"/>
</dbReference>
<dbReference type="PANTHER" id="PTHR11827">
    <property type="entry name" value="SOLUTE CARRIER FAMILY 12, CATION COTRANSPORTERS"/>
    <property type="match status" value="1"/>
</dbReference>
<sequence>MDSLDRLPAANHYVRTGEQQSTKRPSIFDLMHGQPQIAPVQNGLNGGLRVDRTPSCRVSVVKFDEPDEKEKKQPKKFGWIEGVFLRCVLNIVGVILYIRLSWITGQAGILFAQLIVLLASTVTTITALSLCAICTNGEVKGGGAYFLISRSLGPEFGGPIGIIFSLANAVGAAMYIVGFAETLKDYMKEQGFTFLDGDINEIRVIGLVACTVLICIVMVGTGFESKLQMVLLAIMLVSFVDYFGGTFVPPSEDKQKKGVTGYCLKTLQDNMFLQYRDNHNFFSVFSIYFPAATGIMAGANISGDLKRPEKALPLGTLLAIAFTTVLYSIVIFVAGSTVIRDADGVTIPVVLSAVNGTISGLVEENVVGLATGSLSGQAAMGGIMNPAEAILFRSVASEAGNIGSSVEVNFLDILYETPVLSSYVKPNCSLHNSCEYGLLNYFQVMELSSLWGPLITAGIFASSLSSALLSLVSSAKVFQAVCQDGIFPYVKRFSQGSPRDGEPRRGYLLVYIIAMLIILIGDLDLIAPIISNFFLGSYVLVNYACFDNSFAQNPGFRPGFKYYNKWVSLAGSILCVTVMFIISWLTALITFLFFGLLFVYILKRRPGMNWGASPQAHCYRNALASLTRLDSIEHHVKNYRPQIMLMTGNPMERGWIVDFVSNITKDTSLLLCANVITRVSKEENPSVTLQNLNEHYQQYLKDQKIKAFFVSTINETMREGALQLIRTAGLGKMKPNVLFLGYKEHWLTEGKAYIKEVENYVQCIQDAFDAKMGVIILRRNQQLQLDSFYTNQPKDDSQEMSIATIESPTSSFKRKIKKSTIDVWWLYDDGGLSLLIPHLLTYPKSYLEQGKLRLFTISYSNQVTEAQRDMMILMKKFRLKFKDIIVLSDVGMKPQHSTLHDYNVELKDFRGEERGMITDIEWKCHEKKTNKHLRISEVLQEHSKNADLVVLSMPVPRKHMSSVLYLSWLHQLTKNLPPTLLIRGNQESVLTFYT</sequence>
<feature type="domain" description="Amino acid permease/ SLC12A" evidence="6">
    <location>
        <begin position="82"/>
        <end position="643"/>
    </location>
</feature>
<dbReference type="PANTHER" id="PTHR11827:SF103">
    <property type="entry name" value="SODIUM CHLORIDE COTRANSPORTER 69, ISOFORM E"/>
    <property type="match status" value="1"/>
</dbReference>
<proteinExistence type="predicted"/>
<feature type="transmembrane region" description="Helical" evidence="5">
    <location>
        <begin position="156"/>
        <end position="177"/>
    </location>
</feature>
<dbReference type="Gene3D" id="1.20.1740.10">
    <property type="entry name" value="Amino acid/polyamine transporter I"/>
    <property type="match status" value="1"/>
</dbReference>
<feature type="domain" description="SLC12A transporter C-terminal" evidence="7">
    <location>
        <begin position="655"/>
        <end position="800"/>
    </location>
</feature>
<dbReference type="Proteomes" id="UP000783686">
    <property type="component" value="Unassembled WGS sequence"/>
</dbReference>
<comment type="caution">
    <text evidence="8">The sequence shown here is derived from an EMBL/GenBank/DDBJ whole genome shotgun (WGS) entry which is preliminary data.</text>
</comment>
<protein>
    <submittedName>
        <fullName evidence="8">Uncharacterized protein</fullName>
    </submittedName>
</protein>
<keyword evidence="9" id="KW-1185">Reference proteome</keyword>
<dbReference type="AlphaFoldDB" id="A0A811L3C2"/>
<comment type="subcellular location">
    <subcellularLocation>
        <location evidence="1">Membrane</location>
        <topology evidence="1">Multi-pass membrane protein</topology>
    </subcellularLocation>
</comment>
<evidence type="ECO:0000259" key="6">
    <source>
        <dbReference type="Pfam" id="PF00324"/>
    </source>
</evidence>
<feature type="transmembrane region" description="Helical" evidence="5">
    <location>
        <begin position="202"/>
        <end position="223"/>
    </location>
</feature>
<feature type="transmembrane region" description="Helical" evidence="5">
    <location>
        <begin position="569"/>
        <end position="602"/>
    </location>
</feature>